<keyword evidence="2" id="KW-1185">Reference proteome</keyword>
<dbReference type="InterPro" id="IPR036188">
    <property type="entry name" value="FAD/NAD-bd_sf"/>
</dbReference>
<name>A0ABM9AME7_9BACT</name>
<dbReference type="Proteomes" id="UP000837932">
    <property type="component" value="Unassembled WGS sequence"/>
</dbReference>
<evidence type="ECO:0008006" key="3">
    <source>
        <dbReference type="Google" id="ProtNLM"/>
    </source>
</evidence>
<protein>
    <recommendedName>
        <fullName evidence="3">Twin-arginine translocation pathway signal protein</fullName>
    </recommendedName>
</protein>
<dbReference type="SUPFAM" id="SSF51905">
    <property type="entry name" value="FAD/NAD(P)-binding domain"/>
    <property type="match status" value="1"/>
</dbReference>
<organism evidence="1 2">
    <name type="scientific">Emticicia aquatica</name>
    <dbReference type="NCBI Taxonomy" id="1681835"/>
    <lineage>
        <taxon>Bacteria</taxon>
        <taxon>Pseudomonadati</taxon>
        <taxon>Bacteroidota</taxon>
        <taxon>Cytophagia</taxon>
        <taxon>Cytophagales</taxon>
        <taxon>Leadbetterellaceae</taxon>
        <taxon>Emticicia</taxon>
    </lineage>
</organism>
<dbReference type="InterPro" id="IPR050703">
    <property type="entry name" value="Flavin_MAO"/>
</dbReference>
<dbReference type="PANTHER" id="PTHR43563:SF1">
    <property type="entry name" value="AMINE OXIDASE [FLAVIN-CONTAINING] B"/>
    <property type="match status" value="1"/>
</dbReference>
<dbReference type="RefSeq" id="WP_238804531.1">
    <property type="nucleotide sequence ID" value="NZ_CAKLPY010000001.1"/>
</dbReference>
<dbReference type="Pfam" id="PF13450">
    <property type="entry name" value="NAD_binding_8"/>
    <property type="match status" value="1"/>
</dbReference>
<dbReference type="EMBL" id="CAKLPY010000001">
    <property type="protein sequence ID" value="CAH0994618.1"/>
    <property type="molecule type" value="Genomic_DNA"/>
</dbReference>
<accession>A0ABM9AME7</accession>
<dbReference type="PANTHER" id="PTHR43563">
    <property type="entry name" value="AMINE OXIDASE"/>
    <property type="match status" value="1"/>
</dbReference>
<proteinExistence type="predicted"/>
<dbReference type="Gene3D" id="3.50.50.60">
    <property type="entry name" value="FAD/NAD(P)-binding domain"/>
    <property type="match status" value="1"/>
</dbReference>
<gene>
    <name evidence="1" type="ORF">EMA8858_00729</name>
</gene>
<evidence type="ECO:0000313" key="2">
    <source>
        <dbReference type="Proteomes" id="UP000837932"/>
    </source>
</evidence>
<comment type="caution">
    <text evidence="1">The sequence shown here is derived from an EMBL/GenBank/DDBJ whole genome shotgun (WGS) entry which is preliminary data.</text>
</comment>
<dbReference type="PROSITE" id="PS51257">
    <property type="entry name" value="PROKAR_LIPOPROTEIN"/>
    <property type="match status" value="1"/>
</dbReference>
<reference evidence="1" key="1">
    <citation type="submission" date="2021-12" db="EMBL/GenBank/DDBJ databases">
        <authorList>
            <person name="Rodrigo-Torres L."/>
            <person name="Arahal R. D."/>
            <person name="Lucena T."/>
        </authorList>
    </citation>
    <scope>NUCLEOTIDE SEQUENCE</scope>
    <source>
        <strain evidence="1">CECT 8858</strain>
    </source>
</reference>
<evidence type="ECO:0000313" key="1">
    <source>
        <dbReference type="EMBL" id="CAH0994618.1"/>
    </source>
</evidence>
<sequence length="552" mass="62516">MGKSDVDKISRKEFLELSGLALVGSTLGLQSLVSCESEKIHGKVVGANHAIGHLVKKAISLPIFQSKKTQVLIIGSGISGLVAGYYLQKAGITDYEILELENHIGGNATFGEDAVGRYPWAAHYLPIPSPENKILIDFLAENKIITGFDANGLPIYDEYSLCFHPEERLFVKGYWQEGLIPNLDISEEDKTQIEQFLAKMELFKHARGNDGKWAFTIPLAYSSADNAFTNFDKLTMKEWLAKEGFTSKALLWYINYCVLDDYGTPLSEVSAWAGIHYFASRKGNAANAKGNDVLTWSEGNGFLMKLLAKNQLKNIKTQRLVYQIEEKSDSVLVDVFDWKNEKRETYTANQVIWAIPQMLRPYLMPKQASEFVKRFSYSPWIVANLETKPFDSGRGQALSWDNVIYEGEGLGYILANHQNVNQGQKTWQLTYYKPLVREMPVEERKKAIEKTHENWLSEIIADLKKAHPKIEEAILKMDVKIWGHAMIRPTVGFIHGRERQMAQQSLNEKIHFAHSDLSGVSIFEEAFYHGYETAKKIIKNYANSNVDTLAKI</sequence>